<dbReference type="InterPro" id="IPR050194">
    <property type="entry name" value="Glycosyltransferase_grp1"/>
</dbReference>
<dbReference type="CDD" id="cd03801">
    <property type="entry name" value="GT4_PimA-like"/>
    <property type="match status" value="1"/>
</dbReference>
<reference evidence="2 3" key="1">
    <citation type="submission" date="2018-08" db="EMBL/GenBank/DDBJ databases">
        <title>A genome reference for cultivated species of the human gut microbiota.</title>
        <authorList>
            <person name="Zou Y."/>
            <person name="Xue W."/>
            <person name="Luo G."/>
        </authorList>
    </citation>
    <scope>NUCLEOTIDE SEQUENCE [LARGE SCALE GENOMIC DNA]</scope>
    <source>
        <strain evidence="2 3">OF01-1</strain>
    </source>
</reference>
<comment type="caution">
    <text evidence="2">The sequence shown here is derived from an EMBL/GenBank/DDBJ whole genome shotgun (WGS) entry which is preliminary data.</text>
</comment>
<dbReference type="Gene3D" id="3.40.50.2000">
    <property type="entry name" value="Glycogen Phosphorylase B"/>
    <property type="match status" value="2"/>
</dbReference>
<dbReference type="GO" id="GO:0016757">
    <property type="term" value="F:glycosyltransferase activity"/>
    <property type="evidence" value="ECO:0007669"/>
    <property type="project" value="InterPro"/>
</dbReference>
<name>A0A413JUM5_BACFG</name>
<keyword evidence="2" id="KW-0808">Transferase</keyword>
<protein>
    <submittedName>
        <fullName evidence="2">Glycosyltransferase</fullName>
    </submittedName>
</protein>
<proteinExistence type="predicted"/>
<dbReference type="SUPFAM" id="SSF53756">
    <property type="entry name" value="UDP-Glycosyltransferase/glycogen phosphorylase"/>
    <property type="match status" value="1"/>
</dbReference>
<gene>
    <name evidence="2" type="ORF">DXA27_19305</name>
</gene>
<dbReference type="PANTHER" id="PTHR45947:SF3">
    <property type="entry name" value="SULFOQUINOVOSYL TRANSFERASE SQD2"/>
    <property type="match status" value="1"/>
</dbReference>
<accession>A0A413JUM5</accession>
<sequence length="389" mass="45357">MRVLYCNPVFFEYRLPFYQELIRLFHGEFYVMYSPIRYKMCNKEQLCEQIKNQLGKNAIPLTSDHLFDTYSKKWDKMPNIEKGKRIPFTLGLMRAISKVNPDILITEGYFQWTPLVLLYGIIHHIPVYMGYERTLHTERNTGKLKTLQRKIFNKKITGFLVNGQETKRYLESLGVTSEKIHIGGMSADSKWLKSKITTFTLKEKLSFRSSFNIENTGLLYMFSGRISEAKGVSYLLKAWKEHIKKNPKDVIILIGHGDKYDYYKEKYKDETSIRLLGMINYADIYKYYAIADVFILPTLQDNWSLVIPEAMACGLPVATSIYNGCHAELIHKEENGITFDTYKEETLIAALDYFHHQNLKALGQKSIELEEIFNTENCAQRVFKALTQN</sequence>
<dbReference type="Pfam" id="PF00534">
    <property type="entry name" value="Glycos_transf_1"/>
    <property type="match status" value="1"/>
</dbReference>
<dbReference type="AlphaFoldDB" id="A0A413JUM5"/>
<dbReference type="PANTHER" id="PTHR45947">
    <property type="entry name" value="SULFOQUINOVOSYL TRANSFERASE SQD2"/>
    <property type="match status" value="1"/>
</dbReference>
<feature type="domain" description="Glycosyl transferase family 1" evidence="1">
    <location>
        <begin position="208"/>
        <end position="358"/>
    </location>
</feature>
<dbReference type="Proteomes" id="UP000284614">
    <property type="component" value="Unassembled WGS sequence"/>
</dbReference>
<organism evidence="2 3">
    <name type="scientific">Bacteroides fragilis</name>
    <dbReference type="NCBI Taxonomy" id="817"/>
    <lineage>
        <taxon>Bacteria</taxon>
        <taxon>Pseudomonadati</taxon>
        <taxon>Bacteroidota</taxon>
        <taxon>Bacteroidia</taxon>
        <taxon>Bacteroidales</taxon>
        <taxon>Bacteroidaceae</taxon>
        <taxon>Bacteroides</taxon>
    </lineage>
</organism>
<dbReference type="RefSeq" id="WP_005820731.1">
    <property type="nucleotide sequence ID" value="NZ_JAGJHU010000006.1"/>
</dbReference>
<dbReference type="InterPro" id="IPR001296">
    <property type="entry name" value="Glyco_trans_1"/>
</dbReference>
<evidence type="ECO:0000313" key="3">
    <source>
        <dbReference type="Proteomes" id="UP000284614"/>
    </source>
</evidence>
<dbReference type="EMBL" id="QSDG01000022">
    <property type="protein sequence ID" value="RGY65577.1"/>
    <property type="molecule type" value="Genomic_DNA"/>
</dbReference>
<evidence type="ECO:0000259" key="1">
    <source>
        <dbReference type="Pfam" id="PF00534"/>
    </source>
</evidence>
<evidence type="ECO:0000313" key="2">
    <source>
        <dbReference type="EMBL" id="RGY65577.1"/>
    </source>
</evidence>